<dbReference type="InterPro" id="IPR015946">
    <property type="entry name" value="KH_dom-like_a/b"/>
</dbReference>
<dbReference type="SUPFAM" id="SSF82784">
    <property type="entry name" value="OsmC-like"/>
    <property type="match status" value="1"/>
</dbReference>
<dbReference type="EMBL" id="JANDZV010000001">
    <property type="protein sequence ID" value="MCZ7406839.1"/>
    <property type="molecule type" value="Genomic_DNA"/>
</dbReference>
<gene>
    <name evidence="2" type="ORF">NND69_00445</name>
    <name evidence="1" type="ORF">NW74_04165</name>
</gene>
<name>A0A0B4S1F1_9FIRM</name>
<dbReference type="InterPro" id="IPR003718">
    <property type="entry name" value="OsmC/Ohr_fam"/>
</dbReference>
<dbReference type="STRING" id="33033.NW74_04165"/>
<dbReference type="OrthoDB" id="1701125at2"/>
<accession>A0A0B4S1F1</accession>
<dbReference type="Proteomes" id="UP001141458">
    <property type="component" value="Unassembled WGS sequence"/>
</dbReference>
<dbReference type="Gene3D" id="3.30.300.20">
    <property type="match status" value="1"/>
</dbReference>
<keyword evidence="3" id="KW-1185">Reference proteome</keyword>
<evidence type="ECO:0000313" key="2">
    <source>
        <dbReference type="EMBL" id="MCZ7406839.1"/>
    </source>
</evidence>
<dbReference type="Proteomes" id="UP000031386">
    <property type="component" value="Chromosome"/>
</dbReference>
<dbReference type="AlphaFoldDB" id="A0A0B4S1F1"/>
<proteinExistence type="predicted"/>
<dbReference type="EMBL" id="CP009761">
    <property type="protein sequence ID" value="AIZ36580.1"/>
    <property type="molecule type" value="Genomic_DNA"/>
</dbReference>
<evidence type="ECO:0000313" key="3">
    <source>
        <dbReference type="Proteomes" id="UP000031386"/>
    </source>
</evidence>
<evidence type="ECO:0000313" key="1">
    <source>
        <dbReference type="EMBL" id="AIZ36580.1"/>
    </source>
</evidence>
<reference evidence="1 3" key="1">
    <citation type="submission" date="2014-10" db="EMBL/GenBank/DDBJ databases">
        <title>Complete genome sequence of Parvimonas micra KCOM 1535 (= ChDC B708).</title>
        <authorList>
            <person name="Kook J.-K."/>
            <person name="Park S.-N."/>
            <person name="Lim Y.K."/>
            <person name="Roh H."/>
        </authorList>
    </citation>
    <scope>NUCLEOTIDE SEQUENCE [LARGE SCALE GENOMIC DNA]</scope>
    <source>
        <strain evidence="1">KCOM 1535</strain>
        <strain evidence="3">KCOM 1535 / ChDC B708</strain>
    </source>
</reference>
<dbReference type="RefSeq" id="WP_029949074.1">
    <property type="nucleotide sequence ID" value="NZ_CAUUFC010000001.1"/>
</dbReference>
<protein>
    <submittedName>
        <fullName evidence="2">OsmC family protein</fullName>
    </submittedName>
    <submittedName>
        <fullName evidence="1">Osmotically inducible protein C</fullName>
    </submittedName>
</protein>
<reference evidence="2" key="2">
    <citation type="submission" date="2022-07" db="EMBL/GenBank/DDBJ databases">
        <title>Parvimonas micra travels from the subgingival sulcus of the human oral cavity to the colorectal adenocarcinoma.</title>
        <authorList>
            <person name="Conde-Perez K."/>
            <person name="Buetas E."/>
            <person name="Aja-Macaya P."/>
            <person name="Martin-De Arribas E."/>
            <person name="Iglesias-Corras I."/>
            <person name="Trigo-Tasende N."/>
            <person name="Nasser-Ali M."/>
            <person name="Estevez L.S."/>
            <person name="Rumbo-Feal S."/>
            <person name="Otero-Alen B."/>
            <person name="Noguera J.F."/>
            <person name="Concha A."/>
            <person name="Pardinas-Lopez S."/>
            <person name="Carda-Dieguez M."/>
            <person name="Gomez-Randulfe I."/>
            <person name="Martinez-Lago N."/>
            <person name="Ladra S."/>
            <person name="Aparicio L.A."/>
            <person name="Bou G."/>
            <person name="Mira A."/>
            <person name="Vallejo J.A."/>
            <person name="Poza M."/>
        </authorList>
    </citation>
    <scope>NUCLEOTIDE SEQUENCE</scope>
    <source>
        <strain evidence="2">PM79KC-AC-4</strain>
    </source>
</reference>
<organism evidence="1 3">
    <name type="scientific">Parvimonas micra</name>
    <dbReference type="NCBI Taxonomy" id="33033"/>
    <lineage>
        <taxon>Bacteria</taxon>
        <taxon>Bacillati</taxon>
        <taxon>Bacillota</taxon>
        <taxon>Tissierellia</taxon>
        <taxon>Tissierellales</taxon>
        <taxon>Peptoniphilaceae</taxon>
        <taxon>Parvimonas</taxon>
    </lineage>
</organism>
<dbReference type="InterPro" id="IPR036102">
    <property type="entry name" value="OsmC/Ohrsf"/>
</dbReference>
<sequence>MICSIRLEKNGEMILSSNGQEIVTHSLKCKEANSGYMSPGAMFMGALAGCKLLTFIKSSKYYKIDFEDLNIEVEADVVNTDNIGDTPFKNQEYSEIRTKYFLKTDASIDDIEKVIKLAGKICTVNIAVDKNIKQTHTIELL</sequence>
<dbReference type="Pfam" id="PF02566">
    <property type="entry name" value="OsmC"/>
    <property type="match status" value="1"/>
</dbReference>
<dbReference type="KEGG" id="pmic:NW74_04165"/>